<protein>
    <recommendedName>
        <fullName evidence="3 7">Nuclease SbcCD subunit D</fullName>
    </recommendedName>
</protein>
<accession>A0A9D2U7B4</accession>
<evidence type="ECO:0000256" key="4">
    <source>
        <dbReference type="ARBA" id="ARBA00022722"/>
    </source>
</evidence>
<dbReference type="GO" id="GO:0008408">
    <property type="term" value="F:3'-5' exonuclease activity"/>
    <property type="evidence" value="ECO:0007669"/>
    <property type="project" value="InterPro"/>
</dbReference>
<reference evidence="10" key="2">
    <citation type="submission" date="2021-04" db="EMBL/GenBank/DDBJ databases">
        <authorList>
            <person name="Gilroy R."/>
        </authorList>
    </citation>
    <scope>NUCLEOTIDE SEQUENCE</scope>
    <source>
        <strain evidence="10">ChiBcec15-3976</strain>
    </source>
</reference>
<dbReference type="GO" id="GO:0006260">
    <property type="term" value="P:DNA replication"/>
    <property type="evidence" value="ECO:0007669"/>
    <property type="project" value="UniProtKB-KW"/>
</dbReference>
<evidence type="ECO:0000256" key="2">
    <source>
        <dbReference type="ARBA" id="ARBA00011322"/>
    </source>
</evidence>
<sequence>MRFFHLSDLHIGKQLHHYNLREDQEHILSEIVSYAETLRPDAVVIAGDVYDKTVPSGEAVGIFDDFLTRMSKIRPEIPLLIIAGNHDSAQRLDYASRLLGSHRIHIAGRAPETEDEHLKKITLADEHGNVNFYLMPFLKPGYVRGLNGGSLPENYTEAVRIVLEREKIDTRERNVIVSHQFYTGKDDATGEMLRPETCDSEQVSVGGIDNVDISALKDFDYAALGHLHGAQRAGRETARYCGTLLKYSVSEAEQDKTLHLVELGAKGAPVKVEKLPLHPLRDVRRVRGELDDILKEADPRHRDDYVSVVLTDETDPYKPKEQLQKVYGHILEVRMDNTRTRKKLEFDDDEIRLGDPAQVFADFYREMQGRDLTDEERGIVDQAYDHAKGDEQ</sequence>
<evidence type="ECO:0000256" key="6">
    <source>
        <dbReference type="ARBA" id="ARBA00022839"/>
    </source>
</evidence>
<evidence type="ECO:0000259" key="8">
    <source>
        <dbReference type="Pfam" id="PF00149"/>
    </source>
</evidence>
<evidence type="ECO:0000256" key="5">
    <source>
        <dbReference type="ARBA" id="ARBA00022801"/>
    </source>
</evidence>
<proteinExistence type="inferred from homology"/>
<evidence type="ECO:0000313" key="11">
    <source>
        <dbReference type="Proteomes" id="UP000823909"/>
    </source>
</evidence>
<comment type="similarity">
    <text evidence="1 7">Belongs to the SbcD family.</text>
</comment>
<keyword evidence="5 7" id="KW-0378">Hydrolase</keyword>
<evidence type="ECO:0000256" key="1">
    <source>
        <dbReference type="ARBA" id="ARBA00010555"/>
    </source>
</evidence>
<dbReference type="GO" id="GO:0004519">
    <property type="term" value="F:endonuclease activity"/>
    <property type="evidence" value="ECO:0007669"/>
    <property type="project" value="UniProtKB-KW"/>
</dbReference>
<dbReference type="Gene3D" id="3.60.21.10">
    <property type="match status" value="1"/>
</dbReference>
<dbReference type="Pfam" id="PF00149">
    <property type="entry name" value="Metallophos"/>
    <property type="match status" value="1"/>
</dbReference>
<comment type="caution">
    <text evidence="10">The sequence shown here is derived from an EMBL/GenBank/DDBJ whole genome shotgun (WGS) entry which is preliminary data.</text>
</comment>
<dbReference type="InterPro" id="IPR041796">
    <property type="entry name" value="Mre11_N"/>
</dbReference>
<dbReference type="PANTHER" id="PTHR30337">
    <property type="entry name" value="COMPONENT OF ATP-DEPENDENT DSDNA EXONUCLEASE"/>
    <property type="match status" value="1"/>
</dbReference>
<keyword evidence="6 7" id="KW-0269">Exonuclease</keyword>
<dbReference type="InterPro" id="IPR029052">
    <property type="entry name" value="Metallo-depent_PP-like"/>
</dbReference>
<comment type="subunit">
    <text evidence="2 7">Heterodimer of SbcC and SbcD.</text>
</comment>
<feature type="domain" description="Calcineurin-like phosphoesterase" evidence="8">
    <location>
        <begin position="1"/>
        <end position="228"/>
    </location>
</feature>
<reference evidence="10" key="1">
    <citation type="journal article" date="2021" name="PeerJ">
        <title>Extensive microbial diversity within the chicken gut microbiome revealed by metagenomics and culture.</title>
        <authorList>
            <person name="Gilroy R."/>
            <person name="Ravi A."/>
            <person name="Getino M."/>
            <person name="Pursley I."/>
            <person name="Horton D.L."/>
            <person name="Alikhan N.F."/>
            <person name="Baker D."/>
            <person name="Gharbi K."/>
            <person name="Hall N."/>
            <person name="Watson M."/>
            <person name="Adriaenssens E.M."/>
            <person name="Foster-Nyarko E."/>
            <person name="Jarju S."/>
            <person name="Secka A."/>
            <person name="Antonio M."/>
            <person name="Oren A."/>
            <person name="Chaudhuri R.R."/>
            <person name="La Ragione R."/>
            <person name="Hildebrand F."/>
            <person name="Pallen M.J."/>
        </authorList>
    </citation>
    <scope>NUCLEOTIDE SEQUENCE</scope>
    <source>
        <strain evidence="10">ChiBcec15-3976</strain>
    </source>
</reference>
<dbReference type="Proteomes" id="UP000823909">
    <property type="component" value="Unassembled WGS sequence"/>
</dbReference>
<dbReference type="InterPro" id="IPR004593">
    <property type="entry name" value="SbcD"/>
</dbReference>
<dbReference type="NCBIfam" id="TIGR00619">
    <property type="entry name" value="sbcd"/>
    <property type="match status" value="1"/>
</dbReference>
<keyword evidence="7" id="KW-0233">DNA recombination</keyword>
<gene>
    <name evidence="7" type="primary">sbcD</name>
    <name evidence="10" type="ORF">H9910_10450</name>
</gene>
<organism evidence="10 11">
    <name type="scientific">Candidatus Mediterraneibacter quadrami</name>
    <dbReference type="NCBI Taxonomy" id="2838684"/>
    <lineage>
        <taxon>Bacteria</taxon>
        <taxon>Bacillati</taxon>
        <taxon>Bacillota</taxon>
        <taxon>Clostridia</taxon>
        <taxon>Lachnospirales</taxon>
        <taxon>Lachnospiraceae</taxon>
        <taxon>Mediterraneibacter</taxon>
    </lineage>
</organism>
<dbReference type="InterPro" id="IPR004843">
    <property type="entry name" value="Calcineurin-like_PHP"/>
</dbReference>
<evidence type="ECO:0000256" key="7">
    <source>
        <dbReference type="RuleBase" id="RU363069"/>
    </source>
</evidence>
<dbReference type="SUPFAM" id="SSF56300">
    <property type="entry name" value="Metallo-dependent phosphatases"/>
    <property type="match status" value="1"/>
</dbReference>
<dbReference type="InterPro" id="IPR050535">
    <property type="entry name" value="DNA_Repair-Maintenance_Comp"/>
</dbReference>
<dbReference type="InterPro" id="IPR026843">
    <property type="entry name" value="SbcD_C"/>
</dbReference>
<dbReference type="Pfam" id="PF12320">
    <property type="entry name" value="SbcD_C"/>
    <property type="match status" value="1"/>
</dbReference>
<evidence type="ECO:0000313" key="10">
    <source>
        <dbReference type="EMBL" id="HJD43395.1"/>
    </source>
</evidence>
<evidence type="ECO:0000256" key="3">
    <source>
        <dbReference type="ARBA" id="ARBA00013365"/>
    </source>
</evidence>
<dbReference type="GO" id="GO:0006310">
    <property type="term" value="P:DNA recombination"/>
    <property type="evidence" value="ECO:0007669"/>
    <property type="project" value="UniProtKB-KW"/>
</dbReference>
<name>A0A9D2U7B4_9FIRM</name>
<feature type="domain" description="Nuclease SbcCD subunit D C-terminal" evidence="9">
    <location>
        <begin position="279"/>
        <end position="367"/>
    </location>
</feature>
<keyword evidence="7" id="KW-0235">DNA replication</keyword>
<keyword evidence="7" id="KW-0255">Endonuclease</keyword>
<comment type="function">
    <text evidence="7">SbcCD cleaves DNA hairpin structures. These structures can inhibit DNA replication and are intermediates in certain DNA recombination reactions. The complex acts as a 3'-&gt;5' double strand exonuclease that can open hairpins. It also has a 5' single-strand endonuclease activity.</text>
</comment>
<dbReference type="CDD" id="cd00840">
    <property type="entry name" value="MPP_Mre11_N"/>
    <property type="match status" value="1"/>
</dbReference>
<dbReference type="PANTHER" id="PTHR30337:SF0">
    <property type="entry name" value="NUCLEASE SBCCD SUBUNIT D"/>
    <property type="match status" value="1"/>
</dbReference>
<dbReference type="EMBL" id="DWUU01000061">
    <property type="protein sequence ID" value="HJD43395.1"/>
    <property type="molecule type" value="Genomic_DNA"/>
</dbReference>
<dbReference type="AlphaFoldDB" id="A0A9D2U7B4"/>
<evidence type="ECO:0000259" key="9">
    <source>
        <dbReference type="Pfam" id="PF12320"/>
    </source>
</evidence>
<keyword evidence="4 7" id="KW-0540">Nuclease</keyword>